<evidence type="ECO:0000256" key="5">
    <source>
        <dbReference type="SAM" id="SignalP"/>
    </source>
</evidence>
<organism evidence="6 7">
    <name type="scientific">Phyllotreta striolata</name>
    <name type="common">Striped flea beetle</name>
    <name type="synonym">Crioceris striolata</name>
    <dbReference type="NCBI Taxonomy" id="444603"/>
    <lineage>
        <taxon>Eukaryota</taxon>
        <taxon>Metazoa</taxon>
        <taxon>Ecdysozoa</taxon>
        <taxon>Arthropoda</taxon>
        <taxon>Hexapoda</taxon>
        <taxon>Insecta</taxon>
        <taxon>Pterygota</taxon>
        <taxon>Neoptera</taxon>
        <taxon>Endopterygota</taxon>
        <taxon>Coleoptera</taxon>
        <taxon>Polyphaga</taxon>
        <taxon>Cucujiformia</taxon>
        <taxon>Chrysomeloidea</taxon>
        <taxon>Chrysomelidae</taxon>
        <taxon>Galerucinae</taxon>
        <taxon>Alticini</taxon>
        <taxon>Phyllotreta</taxon>
    </lineage>
</organism>
<dbReference type="GO" id="GO:0005615">
    <property type="term" value="C:extracellular space"/>
    <property type="evidence" value="ECO:0007669"/>
    <property type="project" value="TreeGrafter"/>
</dbReference>
<dbReference type="Gene3D" id="3.80.10.10">
    <property type="entry name" value="Ribonuclease Inhibitor"/>
    <property type="match status" value="3"/>
</dbReference>
<dbReference type="Pfam" id="PF13855">
    <property type="entry name" value="LRR_8"/>
    <property type="match status" value="2"/>
</dbReference>
<keyword evidence="7" id="KW-1185">Reference proteome</keyword>
<evidence type="ECO:0000256" key="2">
    <source>
        <dbReference type="ARBA" id="ARBA00022729"/>
    </source>
</evidence>
<protein>
    <submittedName>
        <fullName evidence="6">Uncharacterized protein</fullName>
    </submittedName>
</protein>
<evidence type="ECO:0000313" key="6">
    <source>
        <dbReference type="EMBL" id="CAG9864032.1"/>
    </source>
</evidence>
<keyword evidence="3" id="KW-0677">Repeat</keyword>
<dbReference type="PANTHER" id="PTHR24373:SF370">
    <property type="entry name" value="FISH-LIPS, ISOFORM E"/>
    <property type="match status" value="1"/>
</dbReference>
<dbReference type="OrthoDB" id="635273at2759"/>
<feature type="signal peptide" evidence="5">
    <location>
        <begin position="1"/>
        <end position="17"/>
    </location>
</feature>
<dbReference type="InterPro" id="IPR032675">
    <property type="entry name" value="LRR_dom_sf"/>
</dbReference>
<dbReference type="GO" id="GO:0031012">
    <property type="term" value="C:extracellular matrix"/>
    <property type="evidence" value="ECO:0007669"/>
    <property type="project" value="TreeGrafter"/>
</dbReference>
<keyword evidence="4" id="KW-1133">Transmembrane helix</keyword>
<gene>
    <name evidence="6" type="ORF">PHYEVI_LOCUS10298</name>
</gene>
<accession>A0A9N9TW77</accession>
<evidence type="ECO:0000256" key="4">
    <source>
        <dbReference type="SAM" id="Phobius"/>
    </source>
</evidence>
<keyword evidence="2 5" id="KW-0732">Signal</keyword>
<name>A0A9N9TW77_PHYSR</name>
<evidence type="ECO:0000256" key="3">
    <source>
        <dbReference type="ARBA" id="ARBA00022737"/>
    </source>
</evidence>
<dbReference type="InterPro" id="IPR001611">
    <property type="entry name" value="Leu-rich_rpt"/>
</dbReference>
<keyword evidence="4" id="KW-0472">Membrane</keyword>
<dbReference type="InterPro" id="IPR003591">
    <property type="entry name" value="Leu-rich_rpt_typical-subtyp"/>
</dbReference>
<dbReference type="PANTHER" id="PTHR24373">
    <property type="entry name" value="SLIT RELATED LEUCINE-RICH REPEAT NEURONAL PROTEIN"/>
    <property type="match status" value="1"/>
</dbReference>
<dbReference type="EMBL" id="OU900100">
    <property type="protein sequence ID" value="CAG9864032.1"/>
    <property type="molecule type" value="Genomic_DNA"/>
</dbReference>
<reference evidence="6" key="1">
    <citation type="submission" date="2022-01" db="EMBL/GenBank/DDBJ databases">
        <authorList>
            <person name="King R."/>
        </authorList>
    </citation>
    <scope>NUCLEOTIDE SEQUENCE</scope>
</reference>
<dbReference type="AlphaFoldDB" id="A0A9N9TW77"/>
<feature type="transmembrane region" description="Helical" evidence="4">
    <location>
        <begin position="410"/>
        <end position="432"/>
    </location>
</feature>
<dbReference type="Proteomes" id="UP001153712">
    <property type="component" value="Chromosome 7"/>
</dbReference>
<proteinExistence type="predicted"/>
<dbReference type="PROSITE" id="PS51450">
    <property type="entry name" value="LRR"/>
    <property type="match status" value="2"/>
</dbReference>
<feature type="chain" id="PRO_5040516317" evidence="5">
    <location>
        <begin position="18"/>
        <end position="460"/>
    </location>
</feature>
<evidence type="ECO:0000256" key="1">
    <source>
        <dbReference type="ARBA" id="ARBA00022614"/>
    </source>
</evidence>
<sequence length="460" mass="52771">MGKLIWVLLCLIKLTLSEETYQNSSHICEKCTCLDNDSFLLDCSNQNIQHALANWPPHNKSLVATFSYNNIITLERLPFTNRTAKLIFDHCNIQYLDVGVFSNIKYVEYIDLSYNLLTTEQISGEDFKGPYDNKQYREIAVKHLNLAYNQIHSLPQKFFESMPYLEELNLEGNDFKVLDPLTQVALGSLQHIKVLNLANNELTELESSIMRNLHTLIELDLSSNELDFVPTTLNYISKNLKVLKLNDNYIFKLDGQSFLGLNLTEIHLNNLPRLKLIEANTFATQKSLKRLYVSNNLNLRAIDKEAFADNQILDELDLSNNSLTSIDFGLNWSKLKVLRIDSNMLECTCALYNITKALSESITRTLESPVCFYDVEDTIQRVDHLEEGICSGKPPVHITKIMKHFNTIRLAFILVSSVLITSMGVLVAIAVLRYKKRVTLRNYPFMAQVNYYPIINTQHI</sequence>
<evidence type="ECO:0000313" key="7">
    <source>
        <dbReference type="Proteomes" id="UP001153712"/>
    </source>
</evidence>
<dbReference type="SUPFAM" id="SSF52058">
    <property type="entry name" value="L domain-like"/>
    <property type="match status" value="1"/>
</dbReference>
<keyword evidence="4" id="KW-0812">Transmembrane</keyword>
<keyword evidence="1" id="KW-0433">Leucine-rich repeat</keyword>
<dbReference type="InterPro" id="IPR050328">
    <property type="entry name" value="Dev_Immune_Receptor"/>
</dbReference>
<dbReference type="SMART" id="SM00369">
    <property type="entry name" value="LRR_TYP"/>
    <property type="match status" value="7"/>
</dbReference>